<feature type="compositionally biased region" description="Polar residues" evidence="5">
    <location>
        <begin position="21"/>
        <end position="32"/>
    </location>
</feature>
<keyword evidence="2 8" id="KW-0808">Transferase</keyword>
<keyword evidence="1 8" id="KW-0489">Methyltransferase</keyword>
<dbReference type="InterPro" id="IPR029063">
    <property type="entry name" value="SAM-dependent_MTases_sf"/>
</dbReference>
<keyword evidence="9" id="KW-1185">Reference proteome</keyword>
<evidence type="ECO:0000259" key="6">
    <source>
        <dbReference type="Pfam" id="PF00891"/>
    </source>
</evidence>
<dbReference type="EMBL" id="RCDD01000009">
    <property type="protein sequence ID" value="RLK53985.1"/>
    <property type="molecule type" value="Genomic_DNA"/>
</dbReference>
<accession>A0A421AV72</accession>
<dbReference type="GO" id="GO:0032259">
    <property type="term" value="P:methylation"/>
    <property type="evidence" value="ECO:0007669"/>
    <property type="project" value="UniProtKB-KW"/>
</dbReference>
<dbReference type="PROSITE" id="PS51683">
    <property type="entry name" value="SAM_OMT_II"/>
    <property type="match status" value="1"/>
</dbReference>
<reference evidence="8 9" key="1">
    <citation type="submission" date="2018-10" db="EMBL/GenBank/DDBJ databases">
        <title>Genomic Encyclopedia of Archaeal and Bacterial Type Strains, Phase II (KMG-II): from individual species to whole genera.</title>
        <authorList>
            <person name="Goeker M."/>
        </authorList>
    </citation>
    <scope>NUCLEOTIDE SEQUENCE [LARGE SCALE GENOMIC DNA]</scope>
    <source>
        <strain evidence="8 9">DSM 45657</strain>
    </source>
</reference>
<keyword evidence="3" id="KW-0949">S-adenosyl-L-methionine</keyword>
<evidence type="ECO:0000256" key="5">
    <source>
        <dbReference type="SAM" id="MobiDB-lite"/>
    </source>
</evidence>
<dbReference type="InterPro" id="IPR012967">
    <property type="entry name" value="COMT_dimerisation"/>
</dbReference>
<dbReference type="GO" id="GO:0046983">
    <property type="term" value="F:protein dimerization activity"/>
    <property type="evidence" value="ECO:0007669"/>
    <property type="project" value="InterPro"/>
</dbReference>
<dbReference type="InterPro" id="IPR001077">
    <property type="entry name" value="COMT_C"/>
</dbReference>
<dbReference type="PANTHER" id="PTHR43712:SF2">
    <property type="entry name" value="O-METHYLTRANSFERASE CICE"/>
    <property type="match status" value="1"/>
</dbReference>
<dbReference type="PANTHER" id="PTHR43712">
    <property type="entry name" value="PUTATIVE (AFU_ORTHOLOGUE AFUA_4G14580)-RELATED"/>
    <property type="match status" value="1"/>
</dbReference>
<dbReference type="OrthoDB" id="3804952at2"/>
<gene>
    <name evidence="8" type="ORF">CLV68_6367</name>
</gene>
<dbReference type="GO" id="GO:0008171">
    <property type="term" value="F:O-methyltransferase activity"/>
    <property type="evidence" value="ECO:0007669"/>
    <property type="project" value="InterPro"/>
</dbReference>
<feature type="domain" description="O-methyltransferase C-terminal" evidence="6">
    <location>
        <begin position="145"/>
        <end position="350"/>
    </location>
</feature>
<evidence type="ECO:0000313" key="8">
    <source>
        <dbReference type="EMBL" id="RLK53985.1"/>
    </source>
</evidence>
<comment type="caution">
    <text evidence="8">The sequence shown here is derived from an EMBL/GenBank/DDBJ whole genome shotgun (WGS) entry which is preliminary data.</text>
</comment>
<evidence type="ECO:0000256" key="4">
    <source>
        <dbReference type="PIRSR" id="PIRSR005739-1"/>
    </source>
</evidence>
<dbReference type="Pfam" id="PF08100">
    <property type="entry name" value="Dimerisation"/>
    <property type="match status" value="1"/>
</dbReference>
<dbReference type="Gene3D" id="1.10.10.10">
    <property type="entry name" value="Winged helix-like DNA-binding domain superfamily/Winged helix DNA-binding domain"/>
    <property type="match status" value="1"/>
</dbReference>
<proteinExistence type="predicted"/>
<dbReference type="Gene3D" id="1.10.287.1350">
    <property type="match status" value="1"/>
</dbReference>
<feature type="active site" description="Proton acceptor" evidence="4">
    <location>
        <position position="279"/>
    </location>
</feature>
<name>A0A421AV72_9PSEU</name>
<dbReference type="InterPro" id="IPR016461">
    <property type="entry name" value="COMT-like"/>
</dbReference>
<evidence type="ECO:0000256" key="3">
    <source>
        <dbReference type="ARBA" id="ARBA00022691"/>
    </source>
</evidence>
<protein>
    <submittedName>
        <fullName evidence="8">Arminomycin 4-O-methyltransferase/SAM-dependent hydroxylase</fullName>
    </submittedName>
</protein>
<evidence type="ECO:0000259" key="7">
    <source>
        <dbReference type="Pfam" id="PF08100"/>
    </source>
</evidence>
<dbReference type="Proteomes" id="UP000282454">
    <property type="component" value="Unassembled WGS sequence"/>
</dbReference>
<dbReference type="InterPro" id="IPR036390">
    <property type="entry name" value="WH_DNA-bd_sf"/>
</dbReference>
<evidence type="ECO:0000313" key="9">
    <source>
        <dbReference type="Proteomes" id="UP000282454"/>
    </source>
</evidence>
<dbReference type="RefSeq" id="WP_147460244.1">
    <property type="nucleotide sequence ID" value="NZ_RCDD01000009.1"/>
</dbReference>
<dbReference type="SUPFAM" id="SSF46785">
    <property type="entry name" value="Winged helix' DNA-binding domain"/>
    <property type="match status" value="1"/>
</dbReference>
<evidence type="ECO:0000256" key="1">
    <source>
        <dbReference type="ARBA" id="ARBA00022603"/>
    </source>
</evidence>
<dbReference type="InterPro" id="IPR036388">
    <property type="entry name" value="WH-like_DNA-bd_sf"/>
</dbReference>
<feature type="domain" description="O-methyltransferase dimerisation" evidence="7">
    <location>
        <begin position="49"/>
        <end position="119"/>
    </location>
</feature>
<dbReference type="AlphaFoldDB" id="A0A421AV72"/>
<dbReference type="SUPFAM" id="SSF53335">
    <property type="entry name" value="S-adenosyl-L-methionine-dependent methyltransferases"/>
    <property type="match status" value="1"/>
</dbReference>
<dbReference type="CDD" id="cd02440">
    <property type="entry name" value="AdoMet_MTases"/>
    <property type="match status" value="1"/>
</dbReference>
<evidence type="ECO:0000256" key="2">
    <source>
        <dbReference type="ARBA" id="ARBA00022679"/>
    </source>
</evidence>
<feature type="region of interest" description="Disordered" evidence="5">
    <location>
        <begin position="1"/>
        <end position="35"/>
    </location>
</feature>
<dbReference type="Gene3D" id="3.40.50.150">
    <property type="entry name" value="Vaccinia Virus protein VP39"/>
    <property type="match status" value="1"/>
</dbReference>
<dbReference type="Pfam" id="PF00891">
    <property type="entry name" value="Methyltransf_2"/>
    <property type="match status" value="1"/>
</dbReference>
<sequence>MTRDHDVPRQGTRRPPRLENPLSTDELTTPGTTAEPGQEAAALMRLGDLVTPMSLRVAASLRLVDHLRDGVHDLESLARLTGTHQDALRRLIRHLVAIEVLAEPTPEHYAPTAVGELLAHGHPASQVGWLDPAHMIGRADLALVHLAAAVRSGGAVYERQYGRPFWDEVSADPVLGATFYDLMAHGQKVIFDEVARRHDWAGVRHVLDVGGADGDLLSTVLAARAEIRGTLVELPGPAARARAKFADAGLSGRAEVVAGSFFDPLPVSSDVITLSFVLHNWSDEDAVRILRNCGAALEQGGTLLVIERADDSPAKPEPGFTSGDLRMLAYIGGRERTYDEWRELARTAGMAIDSVSPALAYGARVLTLVGSPA</sequence>
<organism evidence="8 9">
    <name type="scientific">Actinokineospora cianjurensis</name>
    <dbReference type="NCBI Taxonomy" id="585224"/>
    <lineage>
        <taxon>Bacteria</taxon>
        <taxon>Bacillati</taxon>
        <taxon>Actinomycetota</taxon>
        <taxon>Actinomycetes</taxon>
        <taxon>Pseudonocardiales</taxon>
        <taxon>Pseudonocardiaceae</taxon>
        <taxon>Actinokineospora</taxon>
    </lineage>
</organism>
<dbReference type="PIRSF" id="PIRSF005739">
    <property type="entry name" value="O-mtase"/>
    <property type="match status" value="1"/>
</dbReference>